<dbReference type="InterPro" id="IPR036188">
    <property type="entry name" value="FAD/NAD-bd_sf"/>
</dbReference>
<proteinExistence type="predicted"/>
<gene>
    <name evidence="5" type="ORF">C0029_09745</name>
</gene>
<comment type="caution">
    <text evidence="5">The sequence shown here is derived from an EMBL/GenBank/DDBJ whole genome shotgun (WGS) entry which is preliminary data.</text>
</comment>
<reference evidence="5 6" key="1">
    <citation type="submission" date="2018-01" db="EMBL/GenBank/DDBJ databases">
        <title>The draft genome sequence of Halioglobus japonicus S1-36.</title>
        <authorList>
            <person name="Du Z.-J."/>
            <person name="Shi M.-J."/>
        </authorList>
    </citation>
    <scope>NUCLEOTIDE SEQUENCE [LARGE SCALE GENOMIC DNA]</scope>
    <source>
        <strain evidence="5 6">S1-36</strain>
    </source>
</reference>
<organism evidence="5 6">
    <name type="scientific">Halioglobus japonicus</name>
    <dbReference type="NCBI Taxonomy" id="930805"/>
    <lineage>
        <taxon>Bacteria</taxon>
        <taxon>Pseudomonadati</taxon>
        <taxon>Pseudomonadota</taxon>
        <taxon>Gammaproteobacteria</taxon>
        <taxon>Cellvibrionales</taxon>
        <taxon>Halieaceae</taxon>
        <taxon>Halioglobus</taxon>
    </lineage>
</organism>
<comment type="subunit">
    <text evidence="2">Interacts with COX5B; this interaction may contribute to localize PYROXD2 to the inner face of the inner mitochondrial membrane.</text>
</comment>
<dbReference type="PANTHER" id="PTHR10668:SF103">
    <property type="entry name" value="PYRIDINE NUCLEOTIDE-DISULFIDE OXIDOREDUCTASE DOMAIN-CONTAINING PROTEIN 2"/>
    <property type="match status" value="1"/>
</dbReference>
<protein>
    <recommendedName>
        <fullName evidence="3">Pyridine nucleotide-disulfide oxidoreductase domain-containing protein 2</fullName>
    </recommendedName>
</protein>
<evidence type="ECO:0000313" key="5">
    <source>
        <dbReference type="EMBL" id="PLW86665.1"/>
    </source>
</evidence>
<dbReference type="InterPro" id="IPR002937">
    <property type="entry name" value="Amino_oxidase"/>
</dbReference>
<evidence type="ECO:0000259" key="4">
    <source>
        <dbReference type="Pfam" id="PF01593"/>
    </source>
</evidence>
<feature type="domain" description="Amine oxidase" evidence="4">
    <location>
        <begin position="219"/>
        <end position="506"/>
    </location>
</feature>
<keyword evidence="6" id="KW-1185">Reference proteome</keyword>
<dbReference type="RefSeq" id="WP_102106256.1">
    <property type="nucleotide sequence ID" value="NZ_BMYL01000002.1"/>
</dbReference>
<dbReference type="PANTHER" id="PTHR10668">
    <property type="entry name" value="PHYTOENE DEHYDROGENASE"/>
    <property type="match status" value="1"/>
</dbReference>
<dbReference type="Pfam" id="PF13450">
    <property type="entry name" value="NAD_binding_8"/>
    <property type="match status" value="1"/>
</dbReference>
<dbReference type="SUPFAM" id="SSF51905">
    <property type="entry name" value="FAD/NAD(P)-binding domain"/>
    <property type="match status" value="1"/>
</dbReference>
<evidence type="ECO:0000256" key="1">
    <source>
        <dbReference type="ARBA" id="ARBA00037217"/>
    </source>
</evidence>
<accession>A0AAP8MF24</accession>
<dbReference type="GO" id="GO:0016491">
    <property type="term" value="F:oxidoreductase activity"/>
    <property type="evidence" value="ECO:0007669"/>
    <property type="project" value="InterPro"/>
</dbReference>
<evidence type="ECO:0000256" key="2">
    <source>
        <dbReference type="ARBA" id="ARBA00038825"/>
    </source>
</evidence>
<dbReference type="Proteomes" id="UP000235162">
    <property type="component" value="Unassembled WGS sequence"/>
</dbReference>
<dbReference type="EMBL" id="PKUR01000002">
    <property type="protein sequence ID" value="PLW86665.1"/>
    <property type="molecule type" value="Genomic_DNA"/>
</dbReference>
<name>A0AAP8MF24_9GAMM</name>
<evidence type="ECO:0000313" key="6">
    <source>
        <dbReference type="Proteomes" id="UP000235162"/>
    </source>
</evidence>
<sequence>MSKNAIIIGGGHNGLACAAYLAKSGHKVTVLEASEHLGGLGATREFAPGFRASVAHTLPQLDRKLVADLDLEKHGFALAVDDLPTIALGLNGEHITITASGLQGACDEDTAAYPEYQRLLRRFAGAIKPFNSKRPPRIESGSKGDLLTLGQFGWNLRTLGKSDMREMMRMIALPARDLVDEFFASPLLKGALSWDANVGSRLAPRSPNNAMLALLLRMSGDLSVGLPLPRGGVGGLTEALAAAARAMGVEFRTSARVEQVLIEEGRATGVRLADGELIAADVVVSNADPKTSFIDLLGARHLDVQFTHRINRLRTGGMVAKLHLALDALPEFTGLANPIGRLLLTRDMDAIENAFDAAKYGSFAPELPMEVIIPSLADDSLAPAGKHVLSAQVQYAPYDLKGGWDARRDEFLEAALNSLAAYAPNIRDCISSVELLTPADLEQQFNARGGHWHHAEYAIDNWWVQRPTYGASQYQSPVTGFYLCGAGSHPGGGIMGLAGANAARAVMEDN</sequence>
<comment type="function">
    <text evidence="1">Probable oxidoreductase that may play a role as regulator of mitochondrial function.</text>
</comment>
<dbReference type="Pfam" id="PF01593">
    <property type="entry name" value="Amino_oxidase"/>
    <property type="match status" value="1"/>
</dbReference>
<dbReference type="Gene3D" id="3.50.50.60">
    <property type="entry name" value="FAD/NAD(P)-binding domain"/>
    <property type="match status" value="2"/>
</dbReference>
<evidence type="ECO:0000256" key="3">
    <source>
        <dbReference type="ARBA" id="ARBA00040298"/>
    </source>
</evidence>
<dbReference type="AlphaFoldDB" id="A0AAP8MF24"/>